<comment type="caution">
    <text evidence="7">The sequence shown here is derived from an EMBL/GenBank/DDBJ whole genome shotgun (WGS) entry which is preliminary data.</text>
</comment>
<dbReference type="PATRIC" id="fig|1232683.4.peg.706"/>
<keyword evidence="3 7" id="KW-0032">Aminotransferase</keyword>
<comment type="similarity">
    <text evidence="2">Belongs to the class-I pyridoxal-phosphate-dependent aminotransferase family.</text>
</comment>
<dbReference type="CDD" id="cd00609">
    <property type="entry name" value="AAT_like"/>
    <property type="match status" value="1"/>
</dbReference>
<dbReference type="GO" id="GO:0030170">
    <property type="term" value="F:pyridoxal phosphate binding"/>
    <property type="evidence" value="ECO:0007669"/>
    <property type="project" value="InterPro"/>
</dbReference>
<dbReference type="EMBL" id="JMQN01000013">
    <property type="protein sequence ID" value="KEA65012.1"/>
    <property type="molecule type" value="Genomic_DNA"/>
</dbReference>
<protein>
    <submittedName>
        <fullName evidence="7">Aspartate aminotransferase</fullName>
        <ecNumber evidence="7">2.6.1.1</ecNumber>
    </submittedName>
</protein>
<sequence length="446" mass="49177">MAVIENITTPIDSFIVDEEINASGLASVGRATIRELVALVNRIEARSGQSYIRMEMGVPGLEAPSIGIEAEIAALHRGVASKYPMLEGIPPLKKEISRFCSQFLNIKVDSQNCFPTVGSAQGAFATFLVANRTKNGAGTLFIDPGFPNQKRQLEVIGQHWGSFDVYTHRGEKLREALEEHLSTGRYTTLLYSNPNNPSWICFSEQELAIIAEVADKYGVIVIEDLAYFGMDYREDYSRPGEAPYQPSVAHFTDNYVLLISSSKVFSYAGQRVASLVVSDRLAARDFPALKPVFGQSNYGKALLFGALHSLSSGVTHSAQYGLAALLKSANDGDLPFLNQVRVYEERARKMKQLLLENGFELVYAEDQGRALGDGFYFTFYYPGMESDELVETLLHYGISALSLSGTGSERSEGLRACVSQISDEMFPILEERLKAFHHDASARQAT</sequence>
<evidence type="ECO:0000256" key="5">
    <source>
        <dbReference type="ARBA" id="ARBA00022898"/>
    </source>
</evidence>
<dbReference type="OrthoDB" id="9803354at2"/>
<dbReference type="Gene3D" id="3.40.640.10">
    <property type="entry name" value="Type I PLP-dependent aspartate aminotransferase-like (Major domain)"/>
    <property type="match status" value="1"/>
</dbReference>
<keyword evidence="4 7" id="KW-0808">Transferase</keyword>
<dbReference type="SUPFAM" id="SSF53383">
    <property type="entry name" value="PLP-dependent transferases"/>
    <property type="match status" value="1"/>
</dbReference>
<keyword evidence="5" id="KW-0663">Pyridoxal phosphate</keyword>
<keyword evidence="8" id="KW-1185">Reference proteome</keyword>
<evidence type="ECO:0000256" key="3">
    <source>
        <dbReference type="ARBA" id="ARBA00022576"/>
    </source>
</evidence>
<dbReference type="eggNOG" id="COG0436">
    <property type="taxonomic scope" value="Bacteria"/>
</dbReference>
<dbReference type="InterPro" id="IPR015424">
    <property type="entry name" value="PyrdxlP-dep_Trfase"/>
</dbReference>
<dbReference type="AlphaFoldDB" id="A0A081G2K7"/>
<evidence type="ECO:0000313" key="7">
    <source>
        <dbReference type="EMBL" id="KEA65012.1"/>
    </source>
</evidence>
<dbReference type="Proteomes" id="UP000028252">
    <property type="component" value="Unassembled WGS sequence"/>
</dbReference>
<dbReference type="PANTHER" id="PTHR46383">
    <property type="entry name" value="ASPARTATE AMINOTRANSFERASE"/>
    <property type="match status" value="1"/>
</dbReference>
<dbReference type="InterPro" id="IPR015421">
    <property type="entry name" value="PyrdxlP-dep_Trfase_major"/>
</dbReference>
<dbReference type="EC" id="2.6.1.1" evidence="7"/>
<organism evidence="7 8">
    <name type="scientific">Marinobacterium lacunae</name>
    <dbReference type="NCBI Taxonomy" id="1232683"/>
    <lineage>
        <taxon>Bacteria</taxon>
        <taxon>Pseudomonadati</taxon>
        <taxon>Pseudomonadota</taxon>
        <taxon>Gammaproteobacteria</taxon>
        <taxon>Oceanospirillales</taxon>
        <taxon>Oceanospirillaceae</taxon>
        <taxon>Marinobacterium</taxon>
    </lineage>
</organism>
<dbReference type="GO" id="GO:0006520">
    <property type="term" value="P:amino acid metabolic process"/>
    <property type="evidence" value="ECO:0007669"/>
    <property type="project" value="InterPro"/>
</dbReference>
<evidence type="ECO:0000256" key="2">
    <source>
        <dbReference type="ARBA" id="ARBA00007441"/>
    </source>
</evidence>
<proteinExistence type="inferred from homology"/>
<evidence type="ECO:0000259" key="6">
    <source>
        <dbReference type="Pfam" id="PF00155"/>
    </source>
</evidence>
<dbReference type="InterPro" id="IPR004839">
    <property type="entry name" value="Aminotransferase_I/II_large"/>
</dbReference>
<dbReference type="InterPro" id="IPR050596">
    <property type="entry name" value="AspAT/PAT-like"/>
</dbReference>
<dbReference type="Pfam" id="PF00155">
    <property type="entry name" value="Aminotran_1_2"/>
    <property type="match status" value="1"/>
</dbReference>
<reference evidence="7 8" key="1">
    <citation type="submission" date="2014-04" db="EMBL/GenBank/DDBJ databases">
        <title>Marinobacterium kochiensis sp. nov., isolated from sediment sample collected from Kochi backwaters in Kerala, India.</title>
        <authorList>
            <person name="Singh A."/>
            <person name="Pinnaka A.K."/>
        </authorList>
    </citation>
    <scope>NUCLEOTIDE SEQUENCE [LARGE SCALE GENOMIC DNA]</scope>
    <source>
        <strain evidence="7 8">AK27</strain>
    </source>
</reference>
<dbReference type="PANTHER" id="PTHR46383:SF1">
    <property type="entry name" value="ASPARTATE AMINOTRANSFERASE"/>
    <property type="match status" value="1"/>
</dbReference>
<dbReference type="Gene3D" id="3.90.1150.100">
    <property type="match status" value="2"/>
</dbReference>
<dbReference type="STRING" id="1232683.ADIMK_0714"/>
<feature type="domain" description="Aminotransferase class I/classII large" evidence="6">
    <location>
        <begin position="68"/>
        <end position="427"/>
    </location>
</feature>
<accession>A0A081G2K7</accession>
<dbReference type="GO" id="GO:0004069">
    <property type="term" value="F:L-aspartate:2-oxoglutarate aminotransferase activity"/>
    <property type="evidence" value="ECO:0007669"/>
    <property type="project" value="UniProtKB-EC"/>
</dbReference>
<comment type="cofactor">
    <cofactor evidence="1">
        <name>pyridoxal 5'-phosphate</name>
        <dbReference type="ChEBI" id="CHEBI:597326"/>
    </cofactor>
</comment>
<evidence type="ECO:0000313" key="8">
    <source>
        <dbReference type="Proteomes" id="UP000028252"/>
    </source>
</evidence>
<evidence type="ECO:0000256" key="1">
    <source>
        <dbReference type="ARBA" id="ARBA00001933"/>
    </source>
</evidence>
<name>A0A081G2K7_9GAMM</name>
<dbReference type="RefSeq" id="WP_036183697.1">
    <property type="nucleotide sequence ID" value="NZ_JMQN01000013.1"/>
</dbReference>
<gene>
    <name evidence="7" type="ORF">ADIMK_0714</name>
</gene>
<evidence type="ECO:0000256" key="4">
    <source>
        <dbReference type="ARBA" id="ARBA00022679"/>
    </source>
</evidence>